<gene>
    <name evidence="1" type="ORF">PanWU01x14_175430</name>
</gene>
<dbReference type="EMBL" id="JXTB01000161">
    <property type="protein sequence ID" value="PON57279.1"/>
    <property type="molecule type" value="Genomic_DNA"/>
</dbReference>
<evidence type="ECO:0000313" key="2">
    <source>
        <dbReference type="Proteomes" id="UP000237105"/>
    </source>
</evidence>
<dbReference type="AlphaFoldDB" id="A0A2P5C8B1"/>
<name>A0A2P5C8B1_PARAD</name>
<sequence length="124" mass="13619">MLLSRYSCLKSNTDALVSSSMKLNTDALVSSSMKLNTDALVSLGVRFCIGDLVQDHLGSAIFFWSIRIPGICSAEVGELLAIKISLYLASIYSASIIVIELDALNAINALKSFINFIYCRFYYC</sequence>
<keyword evidence="2" id="KW-1185">Reference proteome</keyword>
<protein>
    <recommendedName>
        <fullName evidence="3">RNase H type-1 domain-containing protein</fullName>
    </recommendedName>
</protein>
<evidence type="ECO:0000313" key="1">
    <source>
        <dbReference type="EMBL" id="PON57279.1"/>
    </source>
</evidence>
<accession>A0A2P5C8B1</accession>
<comment type="caution">
    <text evidence="1">The sequence shown here is derived from an EMBL/GenBank/DDBJ whole genome shotgun (WGS) entry which is preliminary data.</text>
</comment>
<dbReference type="Proteomes" id="UP000237105">
    <property type="component" value="Unassembled WGS sequence"/>
</dbReference>
<evidence type="ECO:0008006" key="3">
    <source>
        <dbReference type="Google" id="ProtNLM"/>
    </source>
</evidence>
<proteinExistence type="predicted"/>
<dbReference type="OrthoDB" id="10401793at2759"/>
<organism evidence="1 2">
    <name type="scientific">Parasponia andersonii</name>
    <name type="common">Sponia andersonii</name>
    <dbReference type="NCBI Taxonomy" id="3476"/>
    <lineage>
        <taxon>Eukaryota</taxon>
        <taxon>Viridiplantae</taxon>
        <taxon>Streptophyta</taxon>
        <taxon>Embryophyta</taxon>
        <taxon>Tracheophyta</taxon>
        <taxon>Spermatophyta</taxon>
        <taxon>Magnoliopsida</taxon>
        <taxon>eudicotyledons</taxon>
        <taxon>Gunneridae</taxon>
        <taxon>Pentapetalae</taxon>
        <taxon>rosids</taxon>
        <taxon>fabids</taxon>
        <taxon>Rosales</taxon>
        <taxon>Cannabaceae</taxon>
        <taxon>Parasponia</taxon>
    </lineage>
</organism>
<reference evidence="2" key="1">
    <citation type="submission" date="2016-06" db="EMBL/GenBank/DDBJ databases">
        <title>Parallel loss of symbiosis genes in relatives of nitrogen-fixing non-legume Parasponia.</title>
        <authorList>
            <person name="Van Velzen R."/>
            <person name="Holmer R."/>
            <person name="Bu F."/>
            <person name="Rutten L."/>
            <person name="Van Zeijl A."/>
            <person name="Liu W."/>
            <person name="Santuari L."/>
            <person name="Cao Q."/>
            <person name="Sharma T."/>
            <person name="Shen D."/>
            <person name="Roswanjaya Y."/>
            <person name="Wardhani T."/>
            <person name="Kalhor M.S."/>
            <person name="Jansen J."/>
            <person name="Van den Hoogen J."/>
            <person name="Gungor B."/>
            <person name="Hartog M."/>
            <person name="Hontelez J."/>
            <person name="Verver J."/>
            <person name="Yang W.-C."/>
            <person name="Schijlen E."/>
            <person name="Repin R."/>
            <person name="Schilthuizen M."/>
            <person name="Schranz E."/>
            <person name="Heidstra R."/>
            <person name="Miyata K."/>
            <person name="Fedorova E."/>
            <person name="Kohlen W."/>
            <person name="Bisseling T."/>
            <person name="Smit S."/>
            <person name="Geurts R."/>
        </authorList>
    </citation>
    <scope>NUCLEOTIDE SEQUENCE [LARGE SCALE GENOMIC DNA]</scope>
    <source>
        <strain evidence="2">cv. WU1-14</strain>
    </source>
</reference>